<evidence type="ECO:0000313" key="1">
    <source>
        <dbReference type="Proteomes" id="UP000050795"/>
    </source>
</evidence>
<reference evidence="1" key="1">
    <citation type="submission" date="2022-06" db="EMBL/GenBank/DDBJ databases">
        <authorList>
            <person name="Berger JAMES D."/>
            <person name="Berger JAMES D."/>
        </authorList>
    </citation>
    <scope>NUCLEOTIDE SEQUENCE [LARGE SCALE GENOMIC DNA]</scope>
</reference>
<organism evidence="1 2">
    <name type="scientific">Trichobilharzia regenti</name>
    <name type="common">Nasal bird schistosome</name>
    <dbReference type="NCBI Taxonomy" id="157069"/>
    <lineage>
        <taxon>Eukaryota</taxon>
        <taxon>Metazoa</taxon>
        <taxon>Spiralia</taxon>
        <taxon>Lophotrochozoa</taxon>
        <taxon>Platyhelminthes</taxon>
        <taxon>Trematoda</taxon>
        <taxon>Digenea</taxon>
        <taxon>Strigeidida</taxon>
        <taxon>Schistosomatoidea</taxon>
        <taxon>Schistosomatidae</taxon>
        <taxon>Trichobilharzia</taxon>
    </lineage>
</organism>
<proteinExistence type="predicted"/>
<name>A0AA85IY98_TRIRE</name>
<dbReference type="WBParaSite" id="TREG1_130930.1">
    <property type="protein sequence ID" value="TREG1_130930.1"/>
    <property type="gene ID" value="TREG1_130930"/>
</dbReference>
<protein>
    <submittedName>
        <fullName evidence="2">Uncharacterized protein</fullName>
    </submittedName>
</protein>
<dbReference type="Proteomes" id="UP000050795">
    <property type="component" value="Unassembled WGS sequence"/>
</dbReference>
<evidence type="ECO:0000313" key="2">
    <source>
        <dbReference type="WBParaSite" id="TREG1_130930.1"/>
    </source>
</evidence>
<dbReference type="AlphaFoldDB" id="A0AA85IY98"/>
<reference evidence="2" key="2">
    <citation type="submission" date="2023-11" db="UniProtKB">
        <authorList>
            <consortium name="WormBaseParasite"/>
        </authorList>
    </citation>
    <scope>IDENTIFICATION</scope>
</reference>
<accession>A0AA85IY98</accession>
<keyword evidence="1" id="KW-1185">Reference proteome</keyword>
<sequence>MKLYIGLNKRNWPLKCILPLPTHEFQPHCRSHGQHSYNIHNDFHNSEELNYCMVNSVVTTIAQLKINKYLSRAFTKNLTSVMRFIRSVSSLCEYLHIYS</sequence>